<keyword evidence="3" id="KW-0653">Protein transport</keyword>
<sequence>MGKQVYYFDQIIFSTFNNMSLNYSDFPEDLATSYPFEKIPRLDPQVEDANVHIHFAKVLKDFRVNFGHRLVNELIKDFRKYSAQELLSSYEQNADQSIVENWILESQFWDLVETVFQDRFVKDLSNRDKEVLRMKKINKFTSRSIMSDNALMQNSELSRIYLLMNWLSKSFKLDLINNDNKIDVSSLPATKWLNTKMRIQSNNLKDAHGYLDDDFYLRNSSDDLHDDDRRENDTFFKACFYLLLSGETEQLFQLCENTNNWGFSLILTALQDYIDPRVELDDNAAKPVGVKNTILWRRSLYRLSQVNNLSKYEEACYGFLCGDVESCQQQARSWESKLLIYLNNIFLYELEQAMVASEYPLSSNSTSDWCAFRLPRPPKVVETITDALNMIASSSDQTIKDQSQHPLRVLMGSVMSDNVETLMRNCLDSLQSLLLRSAGGFDSFELTSDAYLLRVLVHFAIVLELIFGDQLISNTEYTELLRSYISRLILYKHYDLIPIYISFIPKDEDLVDIYSHLISHYQFEKSERVKQLKLIRQLNLPLESILRKSATTLFKSTKHMYIYDQEICLSSEVADCDRKLFSTVYWFHDAGMLCDCIESMVSLFRRLLLCGKVQATIEMLESFNVSDVIREYKYKVESLEGIDELPHGLFVIPAFKLDELMQYQIFAENFKSLNEFQRNSLCMKSEALIENVLITSSSIEQLIKSFLFDLSNDQFIALEDRRIYCELRQLYIPALFDMTFNLLISFEKHSSDLLIKKAMELVHLLSSNEFRLYEVFRAAKKLKSFLKKFATVSSENYIF</sequence>
<evidence type="ECO:0000256" key="6">
    <source>
        <dbReference type="ARBA" id="ARBA00023242"/>
    </source>
</evidence>
<evidence type="ECO:0000256" key="2">
    <source>
        <dbReference type="ARBA" id="ARBA00022816"/>
    </source>
</evidence>
<dbReference type="GO" id="GO:0031080">
    <property type="term" value="C:nuclear pore outer ring"/>
    <property type="evidence" value="ECO:0007669"/>
    <property type="project" value="TreeGrafter"/>
</dbReference>
<dbReference type="KEGG" id="opa:HPODL_01703"/>
<name>W1QBA4_OGAPD</name>
<accession>W1QBA4</accession>
<evidence type="ECO:0000256" key="5">
    <source>
        <dbReference type="ARBA" id="ARBA00023132"/>
    </source>
</evidence>
<evidence type="ECO:0000256" key="7">
    <source>
        <dbReference type="RuleBase" id="RU365072"/>
    </source>
</evidence>
<keyword evidence="1 7" id="KW-0813">Transport</keyword>
<keyword evidence="2" id="KW-0509">mRNA transport</keyword>
<dbReference type="eggNOG" id="KOG1964">
    <property type="taxonomic scope" value="Eukaryota"/>
</dbReference>
<evidence type="ECO:0000256" key="1">
    <source>
        <dbReference type="ARBA" id="ARBA00022448"/>
    </source>
</evidence>
<dbReference type="STRING" id="871575.W1QBA4"/>
<dbReference type="GO" id="GO:0000973">
    <property type="term" value="P:post-transcriptional tethering of RNA polymerase II gene DNA at nuclear periphery"/>
    <property type="evidence" value="ECO:0007669"/>
    <property type="project" value="TreeGrafter"/>
</dbReference>
<comment type="subunit">
    <text evidence="7">Part of the nuclear pore complex (NPC).</text>
</comment>
<dbReference type="OMA" id="YEIRALY"/>
<dbReference type="RefSeq" id="XP_013933693.1">
    <property type="nucleotide sequence ID" value="XM_014078218.1"/>
</dbReference>
<dbReference type="PANTHER" id="PTHR13003">
    <property type="entry name" value="NUP107-RELATED"/>
    <property type="match status" value="1"/>
</dbReference>
<dbReference type="GO" id="GO:0031965">
    <property type="term" value="C:nuclear membrane"/>
    <property type="evidence" value="ECO:0007669"/>
    <property type="project" value="UniProtKB-SubCell"/>
</dbReference>
<comment type="similarity">
    <text evidence="7">Belongs to the nucleoporin Nup84/Nup107 family.</text>
</comment>
<evidence type="ECO:0000313" key="9">
    <source>
        <dbReference type="Proteomes" id="UP000008673"/>
    </source>
</evidence>
<dbReference type="EMBL" id="AEOI02000009">
    <property type="protein sequence ID" value="ESW97608.1"/>
    <property type="molecule type" value="Genomic_DNA"/>
</dbReference>
<dbReference type="Gene3D" id="1.10.3450.20">
    <property type="match status" value="1"/>
</dbReference>
<dbReference type="OrthoDB" id="3098at2759"/>
<gene>
    <name evidence="8" type="ORF">HPODL_01703</name>
</gene>
<protein>
    <recommendedName>
        <fullName evidence="7">Nuclear pore complex protein</fullName>
    </recommendedName>
</protein>
<evidence type="ECO:0000313" key="8">
    <source>
        <dbReference type="EMBL" id="ESW97608.1"/>
    </source>
</evidence>
<dbReference type="AlphaFoldDB" id="W1QBA4"/>
<reference evidence="8 9" key="1">
    <citation type="journal article" date="2013" name="BMC Genomics">
        <title>Genome sequence and analysis of methylotrophic yeast Hansenula polymorpha DL1.</title>
        <authorList>
            <person name="Ravin N.V."/>
            <person name="Eldarov M.A."/>
            <person name="Kadnikov V.V."/>
            <person name="Beletsky A.V."/>
            <person name="Schneider J."/>
            <person name="Mardanova E.S."/>
            <person name="Smekalova E.M."/>
            <person name="Zvereva M.I."/>
            <person name="Dontsova O.A."/>
            <person name="Mardanov A.V."/>
            <person name="Skryabin K.G."/>
        </authorList>
    </citation>
    <scope>NUCLEOTIDE SEQUENCE [LARGE SCALE GENOMIC DNA]</scope>
    <source>
        <strain evidence="9">ATCC 26012 / BCRC 20466 / JCM 22074 / NRRL Y-7560 / DL-1</strain>
    </source>
</reference>
<comment type="subcellular location">
    <subcellularLocation>
        <location evidence="7">Nucleus</location>
        <location evidence="7">Nuclear pore complex</location>
    </subcellularLocation>
    <subcellularLocation>
        <location evidence="7">Nucleus membrane</location>
    </subcellularLocation>
</comment>
<evidence type="ECO:0000256" key="3">
    <source>
        <dbReference type="ARBA" id="ARBA00022927"/>
    </source>
</evidence>
<dbReference type="InterPro" id="IPR007252">
    <property type="entry name" value="Nup84/Nup107"/>
</dbReference>
<dbReference type="GO" id="GO:0006406">
    <property type="term" value="P:mRNA export from nucleus"/>
    <property type="evidence" value="ECO:0007669"/>
    <property type="project" value="TreeGrafter"/>
</dbReference>
<evidence type="ECO:0000256" key="4">
    <source>
        <dbReference type="ARBA" id="ARBA00023010"/>
    </source>
</evidence>
<comment type="caution">
    <text evidence="8">The sequence shown here is derived from an EMBL/GenBank/DDBJ whole genome shotgun (WGS) entry which is preliminary data.</text>
</comment>
<dbReference type="GeneID" id="25771161"/>
<keyword evidence="7" id="KW-0472">Membrane</keyword>
<dbReference type="GO" id="GO:0017056">
    <property type="term" value="F:structural constituent of nuclear pore"/>
    <property type="evidence" value="ECO:0007669"/>
    <property type="project" value="UniProtKB-UniRule"/>
</dbReference>
<dbReference type="Proteomes" id="UP000008673">
    <property type="component" value="Unassembled WGS sequence"/>
</dbReference>
<dbReference type="Pfam" id="PF04121">
    <property type="entry name" value="Nup84_Nup100"/>
    <property type="match status" value="1"/>
</dbReference>
<organism evidence="8 9">
    <name type="scientific">Ogataea parapolymorpha (strain ATCC 26012 / BCRC 20466 / JCM 22074 / NRRL Y-7560 / DL-1)</name>
    <name type="common">Yeast</name>
    <name type="synonym">Hansenula polymorpha</name>
    <dbReference type="NCBI Taxonomy" id="871575"/>
    <lineage>
        <taxon>Eukaryota</taxon>
        <taxon>Fungi</taxon>
        <taxon>Dikarya</taxon>
        <taxon>Ascomycota</taxon>
        <taxon>Saccharomycotina</taxon>
        <taxon>Pichiomycetes</taxon>
        <taxon>Pichiales</taxon>
        <taxon>Pichiaceae</taxon>
        <taxon>Ogataea</taxon>
    </lineage>
</organism>
<keyword evidence="6 7" id="KW-0539">Nucleus</keyword>
<dbReference type="PANTHER" id="PTHR13003:SF2">
    <property type="entry name" value="NUCLEAR PORE COMPLEX PROTEIN NUP107"/>
    <property type="match status" value="1"/>
</dbReference>
<comment type="function">
    <text evidence="7">Functions as a component of the nuclear pore complex (NPC).</text>
</comment>
<keyword evidence="4 7" id="KW-0811">Translocation</keyword>
<keyword evidence="5 7" id="KW-0906">Nuclear pore complex</keyword>
<dbReference type="GO" id="GO:0006606">
    <property type="term" value="P:protein import into nucleus"/>
    <property type="evidence" value="ECO:0007669"/>
    <property type="project" value="TreeGrafter"/>
</dbReference>
<dbReference type="HOGENOM" id="CLU_023045_0_0_1"/>
<keyword evidence="9" id="KW-1185">Reference proteome</keyword>
<dbReference type="Gene3D" id="1.20.190.50">
    <property type="match status" value="1"/>
</dbReference>
<proteinExistence type="inferred from homology"/>